<proteinExistence type="predicted"/>
<protein>
    <submittedName>
        <fullName evidence="2">Uncharacterized protein</fullName>
    </submittedName>
</protein>
<dbReference type="AlphaFoldDB" id="A0A916ZKR3"/>
<feature type="region of interest" description="Disordered" evidence="1">
    <location>
        <begin position="1"/>
        <end position="41"/>
    </location>
</feature>
<dbReference type="Proteomes" id="UP000612456">
    <property type="component" value="Unassembled WGS sequence"/>
</dbReference>
<accession>A0A916ZKR3</accession>
<evidence type="ECO:0000313" key="3">
    <source>
        <dbReference type="Proteomes" id="UP000612456"/>
    </source>
</evidence>
<dbReference type="EMBL" id="BMHP01000019">
    <property type="protein sequence ID" value="GGE02347.1"/>
    <property type="molecule type" value="Genomic_DNA"/>
</dbReference>
<evidence type="ECO:0000313" key="2">
    <source>
        <dbReference type="EMBL" id="GGE02347.1"/>
    </source>
</evidence>
<name>A0A916ZKR3_9BACL</name>
<feature type="compositionally biased region" description="Acidic residues" evidence="1">
    <location>
        <begin position="8"/>
        <end position="19"/>
    </location>
</feature>
<gene>
    <name evidence="2" type="ORF">GCM10010911_71740</name>
</gene>
<comment type="caution">
    <text evidence="2">The sequence shown here is derived from an EMBL/GenBank/DDBJ whole genome shotgun (WGS) entry which is preliminary data.</text>
</comment>
<organism evidence="2 3">
    <name type="scientific">Paenibacillus nasutitermitis</name>
    <dbReference type="NCBI Taxonomy" id="1652958"/>
    <lineage>
        <taxon>Bacteria</taxon>
        <taxon>Bacillati</taxon>
        <taxon>Bacillota</taxon>
        <taxon>Bacilli</taxon>
        <taxon>Bacillales</taxon>
        <taxon>Paenibacillaceae</taxon>
        <taxon>Paenibacillus</taxon>
    </lineage>
</organism>
<evidence type="ECO:0000256" key="1">
    <source>
        <dbReference type="SAM" id="MobiDB-lite"/>
    </source>
</evidence>
<reference evidence="2" key="2">
    <citation type="submission" date="2020-09" db="EMBL/GenBank/DDBJ databases">
        <authorList>
            <person name="Sun Q."/>
            <person name="Zhou Y."/>
        </authorList>
    </citation>
    <scope>NUCLEOTIDE SEQUENCE</scope>
    <source>
        <strain evidence="2">CGMCC 1.15178</strain>
    </source>
</reference>
<keyword evidence="3" id="KW-1185">Reference proteome</keyword>
<sequence length="41" mass="3978">MAAKTDAEVDLEAMEEAEVEGAKPAKAGSAGGAGLLMATGE</sequence>
<reference evidence="2" key="1">
    <citation type="journal article" date="2014" name="Int. J. Syst. Evol. Microbiol.">
        <title>Complete genome sequence of Corynebacterium casei LMG S-19264T (=DSM 44701T), isolated from a smear-ripened cheese.</title>
        <authorList>
            <consortium name="US DOE Joint Genome Institute (JGI-PGF)"/>
            <person name="Walter F."/>
            <person name="Albersmeier A."/>
            <person name="Kalinowski J."/>
            <person name="Ruckert C."/>
        </authorList>
    </citation>
    <scope>NUCLEOTIDE SEQUENCE</scope>
    <source>
        <strain evidence="2">CGMCC 1.15178</strain>
    </source>
</reference>
<dbReference type="RefSeq" id="WP_268239564.1">
    <property type="nucleotide sequence ID" value="NZ_BMHP01000019.1"/>
</dbReference>